<comment type="caution">
    <text evidence="2">The sequence shown here is derived from an EMBL/GenBank/DDBJ whole genome shotgun (WGS) entry which is preliminary data.</text>
</comment>
<dbReference type="NCBIfam" id="NF008973">
    <property type="entry name" value="PRK12321.1"/>
    <property type="match status" value="1"/>
</dbReference>
<dbReference type="CDD" id="cd10150">
    <property type="entry name" value="CobN_like"/>
    <property type="match status" value="1"/>
</dbReference>
<organism evidence="2 3">
    <name type="scientific">Pseudoroseomonas ludipueritiae</name>
    <dbReference type="NCBI Taxonomy" id="198093"/>
    <lineage>
        <taxon>Bacteria</taxon>
        <taxon>Pseudomonadati</taxon>
        <taxon>Pseudomonadota</taxon>
        <taxon>Alphaproteobacteria</taxon>
        <taxon>Acetobacterales</taxon>
        <taxon>Acetobacteraceae</taxon>
        <taxon>Pseudoroseomonas</taxon>
    </lineage>
</organism>
<accession>A0ABR7RAU2</accession>
<proteinExistence type="predicted"/>
<dbReference type="EC" id="6.6.1.2" evidence="2"/>
<keyword evidence="3" id="KW-1185">Reference proteome</keyword>
<protein>
    <submittedName>
        <fullName evidence="2">Cobaltochelatase subunit CobN</fullName>
        <ecNumber evidence="2">6.6.1.2</ecNumber>
    </submittedName>
</protein>
<name>A0ABR7RAU2_9PROT</name>
<dbReference type="RefSeq" id="WP_187779945.1">
    <property type="nucleotide sequence ID" value="NZ_JACTUZ010000103.1"/>
</dbReference>
<reference evidence="2 3" key="1">
    <citation type="journal article" date="2009" name="Int. J. Syst. Evol. Microbiol.">
        <title>Transfer of Teichococcus ludipueritiae and Muricoccus roseus to the genus Roseomonas, as Roseomonas ludipueritiae comb. nov. and Roseomonas rosea comb. nov., respectively, and emended description of the genus Roseomonas.</title>
        <authorList>
            <person name="Sanchez-Porro C."/>
            <person name="Gallego V."/>
            <person name="Busse H.J."/>
            <person name="Kampfer P."/>
            <person name="Ventosa A."/>
        </authorList>
    </citation>
    <scope>NUCLEOTIDE SEQUENCE [LARGE SCALE GENOMIC DNA]</scope>
    <source>
        <strain evidence="2 3">DSM 14915</strain>
    </source>
</reference>
<dbReference type="PANTHER" id="PTHR44119">
    <property type="entry name" value="MAGNESIUM-CHELATASE SUBUNIT CHLH, CHLOROPLASTIC"/>
    <property type="match status" value="1"/>
</dbReference>
<dbReference type="Pfam" id="PF02514">
    <property type="entry name" value="CobN-Mg_chel"/>
    <property type="match status" value="2"/>
</dbReference>
<dbReference type="InterPro" id="IPR003672">
    <property type="entry name" value="CobN/Mg_chltase"/>
</dbReference>
<gene>
    <name evidence="2" type="primary">cobN</name>
    <name evidence="2" type="ORF">IBL25_18185</name>
</gene>
<dbReference type="GO" id="GO:0051116">
    <property type="term" value="F:cobaltochelatase activity"/>
    <property type="evidence" value="ECO:0007669"/>
    <property type="project" value="UniProtKB-EC"/>
</dbReference>
<feature type="domain" description="CobN/magnesium chelatase" evidence="1">
    <location>
        <begin position="694"/>
        <end position="1104"/>
    </location>
</feature>
<keyword evidence="2" id="KW-0436">Ligase</keyword>
<feature type="domain" description="CobN/magnesium chelatase" evidence="1">
    <location>
        <begin position="186"/>
        <end position="686"/>
    </location>
</feature>
<dbReference type="EMBL" id="JACTUZ010000103">
    <property type="protein sequence ID" value="MBC9178876.1"/>
    <property type="molecule type" value="Genomic_DNA"/>
</dbReference>
<evidence type="ECO:0000313" key="3">
    <source>
        <dbReference type="Proteomes" id="UP000603940"/>
    </source>
</evidence>
<dbReference type="PANTHER" id="PTHR44119:SF4">
    <property type="entry name" value="AEROBIC COBALTOCHELATASE SUBUNIT COBN"/>
    <property type="match status" value="1"/>
</dbReference>
<sequence>MHLLPRETLSLDAAEQAVDLGHAPADLVLLSFSDSDLSAAAAGWAALPEPRPTLRLASLAKLRHPMSVDLYAEQVLAESRAVVIRLLGGLDYWRYGAEEVAALCRARGIPLALLPGEGRPDTRLAELSTMEPALLARLEACCRHGGAAHWAAALQLAAASAGLGAAPATDPPPLPAFGRHDFGITADGPDVAVVFYRSHLLADDVAPMRVLAKALAARGLNPSGFFAASLKDAEAARFVTTELAQLRPAVVLNATAFSARQEGASPLDAAGVPVLQLMLSGAPCAAWEASSRGLSQADLAMQVVLPELDGRLPTTIVGFKAEAAPLPSLDFSPTRLQPFEAGIALAADRAAGWALLRVTPPAGRRLGIILSDYPGVAGSGQVGHAVGLDSFASLAALLEDLCGAGYGTEPLDAAALTQALTTAQPTAFLSLQDYSTLFATLPAALQEAVEAAWGTPAQDKALTPAGFALRHLRIGQLLLAVQPDRGREADRRATHHDPSLPPRHAFIAFYLWLRKAFGAHAMLHLGTHGSLEWLPGKAVALSESCAPAALTRGLPVIYPFIVTNPGEAAFARRRLGAVTIGHLTPPLKSAGHHGAAAELERLIDEYAAADGLDARRTALLRRDILARAQDTGLLAESAIPPGLPEEETLAKLDAWLCDVKEMQIRDGLHVLGRPPAGRDALLAALQTANPDTPDLAARLDACAGAERSALLTALDARFIAPGPAGAPTRGRADVLPTGRNLYAVDPRGIPNRSAMLLAEKAAAELLRRHLQDHGEYPRSVVLDLWGSTTLRTGGEDLALALVLLGTRPLWDSGSARVTGTEILPLALLDRPRIDVTLRISGLFRDTFSNQIALFDQAVRAVAARDEAADWNPLAAAARDLSGDALRQATARIFGAAPGAYGAGTDADFAAAGWKDAGAAYLAGSASAYGQGLDGAPMQAALAQRIRAADTFLHIQDHAETDLLDSPDFAAHEGGFAAAARVLGTAPALYHLDTSKPEAPRGRALAEEIARVVRARAANPEWIGGMMRHGYRGAAEIARPLHSLHAFATTLPTRLDRQFDLIFEATLGTPEVLAFLQRENPEALAGMRQAFATALRQGLWQPRRNSTAAELEA</sequence>
<evidence type="ECO:0000259" key="1">
    <source>
        <dbReference type="Pfam" id="PF02514"/>
    </source>
</evidence>
<evidence type="ECO:0000313" key="2">
    <source>
        <dbReference type="EMBL" id="MBC9178876.1"/>
    </source>
</evidence>
<dbReference type="Proteomes" id="UP000603940">
    <property type="component" value="Unassembled WGS sequence"/>
</dbReference>